<dbReference type="EMBL" id="FRAW01000006">
    <property type="protein sequence ID" value="SHK42408.1"/>
    <property type="molecule type" value="Genomic_DNA"/>
</dbReference>
<dbReference type="InterPro" id="IPR001173">
    <property type="entry name" value="Glyco_trans_2-like"/>
</dbReference>
<keyword evidence="3" id="KW-1185">Reference proteome</keyword>
<dbReference type="AlphaFoldDB" id="A0A1M6SD19"/>
<proteinExistence type="predicted"/>
<dbReference type="InterPro" id="IPR050834">
    <property type="entry name" value="Glycosyltransf_2"/>
</dbReference>
<evidence type="ECO:0000313" key="2">
    <source>
        <dbReference type="EMBL" id="SHK42408.1"/>
    </source>
</evidence>
<keyword evidence="2" id="KW-0808">Transferase</keyword>
<dbReference type="RefSeq" id="WP_073302999.1">
    <property type="nucleotide sequence ID" value="NZ_FRAW01000006.1"/>
</dbReference>
<dbReference type="Gene3D" id="3.90.550.10">
    <property type="entry name" value="Spore Coat Polysaccharide Biosynthesis Protein SpsA, Chain A"/>
    <property type="match status" value="1"/>
</dbReference>
<sequence length="290" mass="33553">MEKPLVSVLLPSYNHARFVESAVRSVMEQQGVSFELIVIDDGSTDDSPQILEALQKELGFRYIHRENRGLVRTLNELLSLANGKYFCSFSSDDRMAPGRLAVQSAYLESHPEKIACFGLIQLMDADEKINPNPDSRYLRSVPQVSFEEFFLGKKELNGCTEMLRLEELKKMGGYDERFPFEDFPLWLKILKANGPQAVLSHICTYYRIHGKNMSSDGHLMYGTFLKVLEDYRDIPLYKKAVRIWKSHCFSNLAYHNKVEAFRRLPELASFSLPFLKRFPKLFIPRCLLKH</sequence>
<gene>
    <name evidence="2" type="ORF">SAMN05720469_1069</name>
</gene>
<dbReference type="GO" id="GO:0016740">
    <property type="term" value="F:transferase activity"/>
    <property type="evidence" value="ECO:0007669"/>
    <property type="project" value="UniProtKB-KW"/>
</dbReference>
<dbReference type="InterPro" id="IPR029044">
    <property type="entry name" value="Nucleotide-diphossugar_trans"/>
</dbReference>
<evidence type="ECO:0000259" key="1">
    <source>
        <dbReference type="Pfam" id="PF00535"/>
    </source>
</evidence>
<organism evidence="2 3">
    <name type="scientific">Fibrobacter intestinalis</name>
    <dbReference type="NCBI Taxonomy" id="28122"/>
    <lineage>
        <taxon>Bacteria</taxon>
        <taxon>Pseudomonadati</taxon>
        <taxon>Fibrobacterota</taxon>
        <taxon>Fibrobacteria</taxon>
        <taxon>Fibrobacterales</taxon>
        <taxon>Fibrobacteraceae</taxon>
        <taxon>Fibrobacter</taxon>
    </lineage>
</organism>
<feature type="domain" description="Glycosyltransferase 2-like" evidence="1">
    <location>
        <begin position="7"/>
        <end position="128"/>
    </location>
</feature>
<dbReference type="Proteomes" id="UP000184275">
    <property type="component" value="Unassembled WGS sequence"/>
</dbReference>
<dbReference type="SUPFAM" id="SSF53448">
    <property type="entry name" value="Nucleotide-diphospho-sugar transferases"/>
    <property type="match status" value="1"/>
</dbReference>
<evidence type="ECO:0000313" key="3">
    <source>
        <dbReference type="Proteomes" id="UP000184275"/>
    </source>
</evidence>
<dbReference type="CDD" id="cd00761">
    <property type="entry name" value="Glyco_tranf_GTA_type"/>
    <property type="match status" value="1"/>
</dbReference>
<dbReference type="Pfam" id="PF00535">
    <property type="entry name" value="Glycos_transf_2"/>
    <property type="match status" value="1"/>
</dbReference>
<reference evidence="3" key="1">
    <citation type="submission" date="2016-11" db="EMBL/GenBank/DDBJ databases">
        <authorList>
            <person name="Varghese N."/>
            <person name="Submissions S."/>
        </authorList>
    </citation>
    <scope>NUCLEOTIDE SEQUENCE [LARGE SCALE GENOMIC DNA]</scope>
    <source>
        <strain evidence="3">UWOS</strain>
    </source>
</reference>
<dbReference type="PANTHER" id="PTHR43685:SF11">
    <property type="entry name" value="GLYCOSYLTRANSFERASE TAGX-RELATED"/>
    <property type="match status" value="1"/>
</dbReference>
<dbReference type="PANTHER" id="PTHR43685">
    <property type="entry name" value="GLYCOSYLTRANSFERASE"/>
    <property type="match status" value="1"/>
</dbReference>
<protein>
    <submittedName>
        <fullName evidence="2">Alpha-1,3-rhamnosyltransferase</fullName>
    </submittedName>
</protein>
<name>A0A1M6SD19_9BACT</name>
<accession>A0A1M6SD19</accession>